<feature type="compositionally biased region" description="Low complexity" evidence="8">
    <location>
        <begin position="1"/>
        <end position="18"/>
    </location>
</feature>
<dbReference type="SUPFAM" id="SSF57863">
    <property type="entry name" value="ArfGap/RecO-like zinc finger"/>
    <property type="match status" value="1"/>
</dbReference>
<dbReference type="NCBIfam" id="TIGR00613">
    <property type="entry name" value="reco"/>
    <property type="match status" value="1"/>
</dbReference>
<protein>
    <recommendedName>
        <fullName evidence="2 7">DNA repair protein RecO</fullName>
    </recommendedName>
    <alternativeName>
        <fullName evidence="6 7">Recombination protein O</fullName>
    </alternativeName>
</protein>
<dbReference type="Gene3D" id="2.40.50.140">
    <property type="entry name" value="Nucleic acid-binding proteins"/>
    <property type="match status" value="1"/>
</dbReference>
<feature type="region of interest" description="Disordered" evidence="8">
    <location>
        <begin position="1"/>
        <end position="22"/>
    </location>
</feature>
<feature type="domain" description="DNA replication/recombination mediator RecO N-terminal" evidence="9">
    <location>
        <begin position="24"/>
        <end position="98"/>
    </location>
</feature>
<sequence length="268" mass="29827">MLSRTSATTAQRSTAPARSARRVTQHQAYVLHQYPYSESSLILELLTRERGRVVVIAKGAKKPTSNFRALLLPLQMLRVDYSYTESEGGEIGTIRSAERAGGPATPRDEALLAGLYLNELLMRMMVRGEPNAAVFDSYHTTLHVLSHAPGAALEVVLRSFELVLLRQLGMLPDLAYQTLEHQPVEPSARYALLPEVGLHEIRDGRRSLKGQQWLDIQQALQSPQPLAQCMQALGVHCTDLKPQLRAAFAHYLGGELQTQRLMRGLRSL</sequence>
<evidence type="ECO:0000256" key="4">
    <source>
        <dbReference type="ARBA" id="ARBA00023172"/>
    </source>
</evidence>
<dbReference type="Pfam" id="PF02565">
    <property type="entry name" value="RecO_C"/>
    <property type="match status" value="1"/>
</dbReference>
<dbReference type="InterPro" id="IPR012340">
    <property type="entry name" value="NA-bd_OB-fold"/>
</dbReference>
<evidence type="ECO:0000259" key="9">
    <source>
        <dbReference type="Pfam" id="PF11967"/>
    </source>
</evidence>
<reference evidence="10 11" key="1">
    <citation type="submission" date="2019-04" db="EMBL/GenBank/DDBJ databases">
        <title>Lampropedia sp YIM MLB12 draf genome.</title>
        <authorList>
            <person name="Wang Y.-X."/>
        </authorList>
    </citation>
    <scope>NUCLEOTIDE SEQUENCE [LARGE SCALE GENOMIC DNA]</scope>
    <source>
        <strain evidence="10 11">YIM MLB12</strain>
    </source>
</reference>
<evidence type="ECO:0000256" key="2">
    <source>
        <dbReference type="ARBA" id="ARBA00021310"/>
    </source>
</evidence>
<keyword evidence="5 7" id="KW-0234">DNA repair</keyword>
<evidence type="ECO:0000256" key="8">
    <source>
        <dbReference type="SAM" id="MobiDB-lite"/>
    </source>
</evidence>
<keyword evidence="11" id="KW-1185">Reference proteome</keyword>
<evidence type="ECO:0000313" key="11">
    <source>
        <dbReference type="Proteomes" id="UP000306236"/>
    </source>
</evidence>
<name>A0A4S5BU99_9BURK</name>
<comment type="similarity">
    <text evidence="1 7">Belongs to the RecO family.</text>
</comment>
<dbReference type="HAMAP" id="MF_00201">
    <property type="entry name" value="RecO"/>
    <property type="match status" value="1"/>
</dbReference>
<dbReference type="InterPro" id="IPR042242">
    <property type="entry name" value="RecO_C"/>
</dbReference>
<dbReference type="Gene3D" id="1.20.1440.120">
    <property type="entry name" value="Recombination protein O, C-terminal domain"/>
    <property type="match status" value="1"/>
</dbReference>
<accession>A0A4S5BU99</accession>
<organism evidence="10 11">
    <name type="scientific">Lampropedia aestuarii</name>
    <dbReference type="NCBI Taxonomy" id="2562762"/>
    <lineage>
        <taxon>Bacteria</taxon>
        <taxon>Pseudomonadati</taxon>
        <taxon>Pseudomonadota</taxon>
        <taxon>Betaproteobacteria</taxon>
        <taxon>Burkholderiales</taxon>
        <taxon>Comamonadaceae</taxon>
        <taxon>Lampropedia</taxon>
    </lineage>
</organism>
<keyword evidence="4 7" id="KW-0233">DNA recombination</keyword>
<dbReference type="EMBL" id="SSWX01000001">
    <property type="protein sequence ID" value="THJ36487.1"/>
    <property type="molecule type" value="Genomic_DNA"/>
</dbReference>
<evidence type="ECO:0000256" key="1">
    <source>
        <dbReference type="ARBA" id="ARBA00007452"/>
    </source>
</evidence>
<dbReference type="InterPro" id="IPR022572">
    <property type="entry name" value="DNA_rep/recomb_RecO_N"/>
</dbReference>
<dbReference type="Proteomes" id="UP000306236">
    <property type="component" value="Unassembled WGS sequence"/>
</dbReference>
<evidence type="ECO:0000256" key="6">
    <source>
        <dbReference type="ARBA" id="ARBA00033409"/>
    </source>
</evidence>
<proteinExistence type="inferred from homology"/>
<dbReference type="AlphaFoldDB" id="A0A4S5BU99"/>
<gene>
    <name evidence="7 10" type="primary">recO</name>
    <name evidence="10" type="ORF">E8K88_00880</name>
</gene>
<dbReference type="Pfam" id="PF11967">
    <property type="entry name" value="RecO_N"/>
    <property type="match status" value="1"/>
</dbReference>
<dbReference type="InterPro" id="IPR037278">
    <property type="entry name" value="ARFGAP/RecO"/>
</dbReference>
<dbReference type="PANTHER" id="PTHR33991">
    <property type="entry name" value="DNA REPAIR PROTEIN RECO"/>
    <property type="match status" value="1"/>
</dbReference>
<comment type="caution">
    <text evidence="10">The sequence shown here is derived from an EMBL/GenBank/DDBJ whole genome shotgun (WGS) entry which is preliminary data.</text>
</comment>
<evidence type="ECO:0000313" key="10">
    <source>
        <dbReference type="EMBL" id="THJ36487.1"/>
    </source>
</evidence>
<keyword evidence="3 7" id="KW-0227">DNA damage</keyword>
<dbReference type="SUPFAM" id="SSF50249">
    <property type="entry name" value="Nucleic acid-binding proteins"/>
    <property type="match status" value="1"/>
</dbReference>
<evidence type="ECO:0000256" key="7">
    <source>
        <dbReference type="HAMAP-Rule" id="MF_00201"/>
    </source>
</evidence>
<evidence type="ECO:0000256" key="5">
    <source>
        <dbReference type="ARBA" id="ARBA00023204"/>
    </source>
</evidence>
<comment type="function">
    <text evidence="7">Involved in DNA repair and RecF pathway recombination.</text>
</comment>
<evidence type="ECO:0000256" key="3">
    <source>
        <dbReference type="ARBA" id="ARBA00022763"/>
    </source>
</evidence>
<dbReference type="PANTHER" id="PTHR33991:SF1">
    <property type="entry name" value="DNA REPAIR PROTEIN RECO"/>
    <property type="match status" value="1"/>
</dbReference>
<dbReference type="GO" id="GO:0043590">
    <property type="term" value="C:bacterial nucleoid"/>
    <property type="evidence" value="ECO:0007669"/>
    <property type="project" value="TreeGrafter"/>
</dbReference>
<dbReference type="GO" id="GO:0006302">
    <property type="term" value="P:double-strand break repair"/>
    <property type="evidence" value="ECO:0007669"/>
    <property type="project" value="TreeGrafter"/>
</dbReference>
<dbReference type="OrthoDB" id="9804792at2"/>
<dbReference type="GO" id="GO:0006310">
    <property type="term" value="P:DNA recombination"/>
    <property type="evidence" value="ECO:0007669"/>
    <property type="project" value="UniProtKB-UniRule"/>
</dbReference>
<dbReference type="RefSeq" id="WP_136404746.1">
    <property type="nucleotide sequence ID" value="NZ_JARXRQ010000004.1"/>
</dbReference>
<dbReference type="InterPro" id="IPR003717">
    <property type="entry name" value="RecO"/>
</dbReference>